<dbReference type="InterPro" id="IPR013785">
    <property type="entry name" value="Aldolase_TIM"/>
</dbReference>
<dbReference type="GO" id="GO:0033982">
    <property type="term" value="F:3-dehydro-L-gulonate-6-phosphate decarboxylase activity"/>
    <property type="evidence" value="ECO:0007669"/>
    <property type="project" value="TreeGrafter"/>
</dbReference>
<dbReference type="EC" id="4.1.2.43" evidence="4"/>
<dbReference type="GO" id="GO:0043801">
    <property type="term" value="F:hexulose-6-phosphate synthase activity"/>
    <property type="evidence" value="ECO:0007669"/>
    <property type="project" value="UniProtKB-EC"/>
</dbReference>
<dbReference type="Gene3D" id="3.20.20.70">
    <property type="entry name" value="Aldolase class I"/>
    <property type="match status" value="1"/>
</dbReference>
<evidence type="ECO:0000313" key="9">
    <source>
        <dbReference type="EMBL" id="RAZ67745.1"/>
    </source>
</evidence>
<comment type="pathway">
    <text evidence="2">One-carbon metabolism; formaldehyde assimilation via RuMP pathway; D-fructose 6-phosphate from D-ribulose 5-phosphate and formaldehyde: step 1/2.</text>
</comment>
<dbReference type="InterPro" id="IPR001754">
    <property type="entry name" value="OMPdeCOase_dom"/>
</dbReference>
<evidence type="ECO:0000256" key="2">
    <source>
        <dbReference type="ARBA" id="ARBA00005014"/>
    </source>
</evidence>
<dbReference type="InterPro" id="IPR017553">
    <property type="entry name" value="3-hexulose-6-phosphate_synth"/>
</dbReference>
<organism evidence="9 10">
    <name type="scientific">Planococcus maitriensis</name>
    <dbReference type="NCBI Taxonomy" id="221799"/>
    <lineage>
        <taxon>Bacteria</taxon>
        <taxon>Bacillati</taxon>
        <taxon>Bacillota</taxon>
        <taxon>Bacilli</taxon>
        <taxon>Bacillales</taxon>
        <taxon>Caryophanaceae</taxon>
        <taxon>Planococcus</taxon>
    </lineage>
</organism>
<comment type="catalytic activity">
    <reaction evidence="1">
        <text>D-ribulose 5-phosphate + formaldehyde = D-arabino-hex-3-ulose 6-phosphate</text>
        <dbReference type="Rhea" id="RHEA:25201"/>
        <dbReference type="ChEBI" id="CHEBI:16842"/>
        <dbReference type="ChEBI" id="CHEBI:58121"/>
        <dbReference type="ChEBI" id="CHEBI:58542"/>
        <dbReference type="EC" id="4.1.2.43"/>
    </reaction>
</comment>
<sequence length="207" mass="22640">MKLQLALDRLTKEECFLMVEETLPYIDWIEIGTGVIKEYGMDIVREMKLRYPDIVLVADMKTCDAGQFEAQQAFDAGADIMTVMAFSHDKTIEAALSVAAEHNGQIMIDMLQVDGSGRLEELESLGATLFALHIGKDGQSAGKHTDFQKELQQFTNPKLKFALAGGITASSIPTLKGKGFDVLIIGSAITASDNPRNAAKEIQNLMK</sequence>
<evidence type="ECO:0000256" key="7">
    <source>
        <dbReference type="ARBA" id="ARBA00023277"/>
    </source>
</evidence>
<evidence type="ECO:0000256" key="1">
    <source>
        <dbReference type="ARBA" id="ARBA00000718"/>
    </source>
</evidence>
<dbReference type="GO" id="GO:0019854">
    <property type="term" value="P:L-ascorbic acid catabolic process"/>
    <property type="evidence" value="ECO:0007669"/>
    <property type="project" value="TreeGrafter"/>
</dbReference>
<dbReference type="GO" id="GO:0006730">
    <property type="term" value="P:one-carbon metabolic process"/>
    <property type="evidence" value="ECO:0007669"/>
    <property type="project" value="UniProtKB-KW"/>
</dbReference>
<dbReference type="EMBL" id="QLZQ01000003">
    <property type="protein sequence ID" value="RAZ67745.1"/>
    <property type="molecule type" value="Genomic_DNA"/>
</dbReference>
<evidence type="ECO:0000259" key="8">
    <source>
        <dbReference type="SMART" id="SM00934"/>
    </source>
</evidence>
<evidence type="ECO:0000256" key="3">
    <source>
        <dbReference type="ARBA" id="ARBA00006350"/>
    </source>
</evidence>
<dbReference type="RefSeq" id="WP_112232849.1">
    <property type="nucleotide sequence ID" value="NZ_QLZQ01000003.1"/>
</dbReference>
<dbReference type="CDD" id="cd04726">
    <property type="entry name" value="KGPDC_HPS"/>
    <property type="match status" value="1"/>
</dbReference>
<keyword evidence="7" id="KW-0119">Carbohydrate metabolism</keyword>
<comment type="caution">
    <text evidence="9">The sequence shown here is derived from an EMBL/GenBank/DDBJ whole genome shotgun (WGS) entry which is preliminary data.</text>
</comment>
<evidence type="ECO:0000313" key="10">
    <source>
        <dbReference type="Proteomes" id="UP000251869"/>
    </source>
</evidence>
<dbReference type="GO" id="GO:0006207">
    <property type="term" value="P:'de novo' pyrimidine nucleobase biosynthetic process"/>
    <property type="evidence" value="ECO:0007669"/>
    <property type="project" value="InterPro"/>
</dbReference>
<dbReference type="PANTHER" id="PTHR35039:SF3">
    <property type="entry name" value="3-KETO-L-GULONATE-6-PHOSPHATE DECARBOXYLASE SGBH-RELATED"/>
    <property type="match status" value="1"/>
</dbReference>
<comment type="similarity">
    <text evidence="3">Belongs to the HPS/KGPDC family. HPS subfamily.</text>
</comment>
<dbReference type="FunFam" id="3.20.20.70:FF:000022">
    <property type="entry name" value="3-keto-L-gulonate-6-phosphate decarboxylase UlaD"/>
    <property type="match status" value="1"/>
</dbReference>
<gene>
    <name evidence="9" type="ORF">DP119_08840</name>
</gene>
<evidence type="ECO:0000256" key="5">
    <source>
        <dbReference type="ARBA" id="ARBA00022563"/>
    </source>
</evidence>
<dbReference type="AlphaFoldDB" id="A0A365K553"/>
<evidence type="ECO:0000256" key="6">
    <source>
        <dbReference type="ARBA" id="ARBA00023239"/>
    </source>
</evidence>
<dbReference type="InterPro" id="IPR011060">
    <property type="entry name" value="RibuloseP-bd_barrel"/>
</dbReference>
<protein>
    <recommendedName>
        <fullName evidence="4">3-hexulose-6-phosphate synthase</fullName>
        <ecNumber evidence="4">4.1.2.43</ecNumber>
    </recommendedName>
</protein>
<dbReference type="InterPro" id="IPR041710">
    <property type="entry name" value="HPS/KGPDC"/>
</dbReference>
<dbReference type="SUPFAM" id="SSF51366">
    <property type="entry name" value="Ribulose-phoshate binding barrel"/>
    <property type="match status" value="1"/>
</dbReference>
<reference evidence="9 10" key="1">
    <citation type="submission" date="2018-06" db="EMBL/GenBank/DDBJ databases">
        <title>The draft genome sequences of strains SCU63 and S1.</title>
        <authorList>
            <person name="Gan L."/>
        </authorList>
    </citation>
    <scope>NUCLEOTIDE SEQUENCE [LARGE SCALE GENOMIC DNA]</scope>
    <source>
        <strain evidence="9 10">S1</strain>
    </source>
</reference>
<feature type="domain" description="Orotidine 5'-phosphate decarboxylase" evidence="8">
    <location>
        <begin position="2"/>
        <end position="202"/>
    </location>
</feature>
<dbReference type="PANTHER" id="PTHR35039">
    <property type="entry name" value="3-KETO-L-GULONATE-6-PHOSPHATE DECARBOXYLASE SGBH-RELATED"/>
    <property type="match status" value="1"/>
</dbReference>
<dbReference type="GO" id="GO:0004590">
    <property type="term" value="F:orotidine-5'-phosphate decarboxylase activity"/>
    <property type="evidence" value="ECO:0007669"/>
    <property type="project" value="InterPro"/>
</dbReference>
<dbReference type="SMART" id="SM00934">
    <property type="entry name" value="OMPdecase"/>
    <property type="match status" value="1"/>
</dbReference>
<keyword evidence="10" id="KW-1185">Reference proteome</keyword>
<dbReference type="OrthoDB" id="43475at2"/>
<name>A0A365K553_9BACL</name>
<accession>A0A365K553</accession>
<keyword evidence="6" id="KW-0456">Lyase</keyword>
<keyword evidence="5" id="KW-0554">One-carbon metabolism</keyword>
<evidence type="ECO:0000256" key="4">
    <source>
        <dbReference type="ARBA" id="ARBA00012890"/>
    </source>
</evidence>
<proteinExistence type="inferred from homology"/>
<dbReference type="Proteomes" id="UP000251869">
    <property type="component" value="Unassembled WGS sequence"/>
</dbReference>
<dbReference type="NCBIfam" id="TIGR03128">
    <property type="entry name" value="RuMP_HxlA"/>
    <property type="match status" value="1"/>
</dbReference>
<dbReference type="Pfam" id="PF00215">
    <property type="entry name" value="OMPdecase"/>
    <property type="match status" value="1"/>
</dbReference>